<keyword evidence="1" id="KW-0343">GTPase activation</keyword>
<evidence type="ECO:0000259" key="7">
    <source>
        <dbReference type="PROSITE" id="PS50115"/>
    </source>
</evidence>
<gene>
    <name evidence="8" type="ORF">EW145_g3609</name>
</gene>
<dbReference type="SUPFAM" id="SSF57863">
    <property type="entry name" value="ArfGap/RecO-like zinc finger"/>
    <property type="match status" value="1"/>
</dbReference>
<accession>A0A4S4L6Z8</accession>
<feature type="compositionally biased region" description="Basic and acidic residues" evidence="6">
    <location>
        <begin position="263"/>
        <end position="289"/>
    </location>
</feature>
<name>A0A4S4L6Z8_9AGAM</name>
<evidence type="ECO:0000256" key="4">
    <source>
        <dbReference type="ARBA" id="ARBA00022833"/>
    </source>
</evidence>
<reference evidence="8 9" key="1">
    <citation type="submission" date="2019-02" db="EMBL/GenBank/DDBJ databases">
        <title>Genome sequencing of the rare red list fungi Phellinidium pouzarii.</title>
        <authorList>
            <person name="Buettner E."/>
            <person name="Kellner H."/>
        </authorList>
    </citation>
    <scope>NUCLEOTIDE SEQUENCE [LARGE SCALE GENOMIC DNA]</scope>
    <source>
        <strain evidence="8 9">DSM 108285</strain>
    </source>
</reference>
<keyword evidence="4" id="KW-0862">Zinc</keyword>
<feature type="compositionally biased region" description="Polar residues" evidence="6">
    <location>
        <begin position="314"/>
        <end position="323"/>
    </location>
</feature>
<dbReference type="CDD" id="cd08831">
    <property type="entry name" value="ArfGap_ArfGap2_3_like"/>
    <property type="match status" value="1"/>
</dbReference>
<sequence>MTVPKDESDKVFQVLKAENSNKMCFDCQASSPTWTSVWYGVYICYNCSSAHRNLGVHISFVRSTNLDTWRTDHLRGMKVGGNANATEFFSRYGGSALLNESDAKKKYTSKAAELYRLELNKRVEADAALFPAGIYVEGATDVAPASAPTELADDDFFDSWDKSAAPKLPSTSATVSKPPSLGRAISSPGPRTVTSASLRSNTTATAKPARLGAARLNSAASAGSRATSGGARKLGGLKATKAAQPIDFEKAKREAEAEEERVRQLGYDRKREEKESAAAKAKATEEKAAAAKAQSKELGGPAKSGLAPAAGTSRLANHQRGNSQDMARLGMGIRRLGLESGATSSTPAASNSAVVDSDEPTYARDHFEGQKAISSDMYFGRGLHDPSHSAETQTRLQQFQGATAISSTAYFGREEEEERAYGGGDGVLGDGSIEGIQSAARDAIARVMANPDVQNGVENLRAGALKLSEYLAQMGDR</sequence>
<feature type="region of interest" description="Disordered" evidence="6">
    <location>
        <begin position="263"/>
        <end position="323"/>
    </location>
</feature>
<evidence type="ECO:0000256" key="6">
    <source>
        <dbReference type="SAM" id="MobiDB-lite"/>
    </source>
</evidence>
<dbReference type="InterPro" id="IPR037278">
    <property type="entry name" value="ARFGAP/RecO"/>
</dbReference>
<proteinExistence type="predicted"/>
<dbReference type="GO" id="GO:0005096">
    <property type="term" value="F:GTPase activator activity"/>
    <property type="evidence" value="ECO:0007669"/>
    <property type="project" value="UniProtKB-KW"/>
</dbReference>
<dbReference type="SMART" id="SM00105">
    <property type="entry name" value="ArfGap"/>
    <property type="match status" value="1"/>
</dbReference>
<evidence type="ECO:0000256" key="2">
    <source>
        <dbReference type="ARBA" id="ARBA00022723"/>
    </source>
</evidence>
<evidence type="ECO:0000256" key="3">
    <source>
        <dbReference type="ARBA" id="ARBA00022771"/>
    </source>
</evidence>
<dbReference type="PANTHER" id="PTHR45686:SF4">
    <property type="entry name" value="ADP-RIBOSYLATION FACTOR GTPASE ACTIVATING PROTEIN 3, ISOFORM H"/>
    <property type="match status" value="1"/>
</dbReference>
<organism evidence="8 9">
    <name type="scientific">Phellinidium pouzarii</name>
    <dbReference type="NCBI Taxonomy" id="167371"/>
    <lineage>
        <taxon>Eukaryota</taxon>
        <taxon>Fungi</taxon>
        <taxon>Dikarya</taxon>
        <taxon>Basidiomycota</taxon>
        <taxon>Agaricomycotina</taxon>
        <taxon>Agaricomycetes</taxon>
        <taxon>Hymenochaetales</taxon>
        <taxon>Hymenochaetaceae</taxon>
        <taxon>Phellinidium</taxon>
    </lineage>
</organism>
<evidence type="ECO:0000256" key="1">
    <source>
        <dbReference type="ARBA" id="ARBA00022468"/>
    </source>
</evidence>
<comment type="caution">
    <text evidence="8">The sequence shown here is derived from an EMBL/GenBank/DDBJ whole genome shotgun (WGS) entry which is preliminary data.</text>
</comment>
<dbReference type="GO" id="GO:0008270">
    <property type="term" value="F:zinc ion binding"/>
    <property type="evidence" value="ECO:0007669"/>
    <property type="project" value="UniProtKB-KW"/>
</dbReference>
<keyword evidence="2" id="KW-0479">Metal-binding</keyword>
<evidence type="ECO:0000313" key="8">
    <source>
        <dbReference type="EMBL" id="THH07107.1"/>
    </source>
</evidence>
<dbReference type="PANTHER" id="PTHR45686">
    <property type="entry name" value="ADP-RIBOSYLATION FACTOR GTPASE ACTIVATING PROTEIN 3, ISOFORM H-RELATED"/>
    <property type="match status" value="1"/>
</dbReference>
<dbReference type="Gene3D" id="1.10.220.150">
    <property type="entry name" value="Arf GTPase activating protein"/>
    <property type="match status" value="1"/>
</dbReference>
<dbReference type="GO" id="GO:0048205">
    <property type="term" value="P:COPI coating of Golgi vesicle"/>
    <property type="evidence" value="ECO:0007669"/>
    <property type="project" value="TreeGrafter"/>
</dbReference>
<protein>
    <recommendedName>
        <fullName evidence="7">Arf-GAP domain-containing protein</fullName>
    </recommendedName>
</protein>
<keyword evidence="3 5" id="KW-0863">Zinc-finger</keyword>
<dbReference type="PRINTS" id="PR00405">
    <property type="entry name" value="REVINTRACTNG"/>
</dbReference>
<evidence type="ECO:0000313" key="9">
    <source>
        <dbReference type="Proteomes" id="UP000308199"/>
    </source>
</evidence>
<dbReference type="InterPro" id="IPR001164">
    <property type="entry name" value="ArfGAP_dom"/>
</dbReference>
<dbReference type="PROSITE" id="PS50115">
    <property type="entry name" value="ARFGAP"/>
    <property type="match status" value="1"/>
</dbReference>
<evidence type="ECO:0000256" key="5">
    <source>
        <dbReference type="PROSITE-ProRule" id="PRU00288"/>
    </source>
</evidence>
<dbReference type="InterPro" id="IPR038508">
    <property type="entry name" value="ArfGAP_dom_sf"/>
</dbReference>
<keyword evidence="9" id="KW-1185">Reference proteome</keyword>
<feature type="compositionally biased region" description="Polar residues" evidence="6">
    <location>
        <begin position="192"/>
        <end position="205"/>
    </location>
</feature>
<dbReference type="GO" id="GO:0000139">
    <property type="term" value="C:Golgi membrane"/>
    <property type="evidence" value="ECO:0007669"/>
    <property type="project" value="GOC"/>
</dbReference>
<feature type="region of interest" description="Disordered" evidence="6">
    <location>
        <begin position="166"/>
        <end position="238"/>
    </location>
</feature>
<feature type="domain" description="Arf-GAP" evidence="7">
    <location>
        <begin position="9"/>
        <end position="116"/>
    </location>
</feature>
<dbReference type="AlphaFoldDB" id="A0A4S4L6Z8"/>
<dbReference type="Pfam" id="PF01412">
    <property type="entry name" value="ArfGap"/>
    <property type="match status" value="1"/>
</dbReference>
<dbReference type="Proteomes" id="UP000308199">
    <property type="component" value="Unassembled WGS sequence"/>
</dbReference>
<dbReference type="OrthoDB" id="983479at2759"/>
<dbReference type="EMBL" id="SGPK01000159">
    <property type="protein sequence ID" value="THH07107.1"/>
    <property type="molecule type" value="Genomic_DNA"/>
</dbReference>
<feature type="compositionally biased region" description="Low complexity" evidence="6">
    <location>
        <begin position="218"/>
        <end position="231"/>
    </location>
</feature>